<dbReference type="CDD" id="cd05233">
    <property type="entry name" value="SDR_c"/>
    <property type="match status" value="1"/>
</dbReference>
<dbReference type="EMBL" id="CP043641">
    <property type="protein sequence ID" value="QNE37377.1"/>
    <property type="molecule type" value="Genomic_DNA"/>
</dbReference>
<dbReference type="KEGG" id="lse:F1C12_21215"/>
<evidence type="ECO:0000313" key="3">
    <source>
        <dbReference type="EMBL" id="QNE37377.1"/>
    </source>
</evidence>
<dbReference type="RefSeq" id="WP_185276786.1">
    <property type="nucleotide sequence ID" value="NZ_CP043641.1"/>
</dbReference>
<dbReference type="PANTHER" id="PTHR48107">
    <property type="entry name" value="NADPH-DEPENDENT ALDEHYDE REDUCTASE-LIKE PROTEIN, CHLOROPLASTIC-RELATED"/>
    <property type="match status" value="1"/>
</dbReference>
<reference evidence="4" key="1">
    <citation type="submission" date="2019-09" db="EMBL/GenBank/DDBJ databases">
        <title>Antimicrobial potential of Antarctic Bacteria.</title>
        <authorList>
            <person name="Benaud N."/>
            <person name="Edwards R.J."/>
            <person name="Ferrari B.C."/>
        </authorList>
    </citation>
    <scope>NUCLEOTIDE SEQUENCE [LARGE SCALE GENOMIC DNA]</scope>
    <source>
        <strain evidence="4">INR9</strain>
    </source>
</reference>
<evidence type="ECO:0000256" key="2">
    <source>
        <dbReference type="ARBA" id="ARBA00023002"/>
    </source>
</evidence>
<evidence type="ECO:0000313" key="4">
    <source>
        <dbReference type="Proteomes" id="UP000515511"/>
    </source>
</evidence>
<dbReference type="PRINTS" id="PR00081">
    <property type="entry name" value="GDHRDH"/>
</dbReference>
<dbReference type="PROSITE" id="PS00061">
    <property type="entry name" value="ADH_SHORT"/>
    <property type="match status" value="1"/>
</dbReference>
<dbReference type="AlphaFoldDB" id="A0A7G6YFW2"/>
<dbReference type="Gene3D" id="3.40.50.720">
    <property type="entry name" value="NAD(P)-binding Rossmann-like Domain"/>
    <property type="match status" value="1"/>
</dbReference>
<dbReference type="InterPro" id="IPR002347">
    <property type="entry name" value="SDR_fam"/>
</dbReference>
<evidence type="ECO:0000256" key="1">
    <source>
        <dbReference type="ARBA" id="ARBA00006484"/>
    </source>
</evidence>
<dbReference type="GO" id="GO:0016614">
    <property type="term" value="F:oxidoreductase activity, acting on CH-OH group of donors"/>
    <property type="evidence" value="ECO:0007669"/>
    <property type="project" value="UniProtKB-ARBA"/>
</dbReference>
<dbReference type="Proteomes" id="UP000515511">
    <property type="component" value="Chromosome"/>
</dbReference>
<gene>
    <name evidence="3" type="ORF">F1C12_21215</name>
</gene>
<organism evidence="3 4">
    <name type="scientific">Leifsonia shinshuensis</name>
    <dbReference type="NCBI Taxonomy" id="150026"/>
    <lineage>
        <taxon>Bacteria</taxon>
        <taxon>Bacillati</taxon>
        <taxon>Actinomycetota</taxon>
        <taxon>Actinomycetes</taxon>
        <taxon>Micrococcales</taxon>
        <taxon>Microbacteriaceae</taxon>
        <taxon>Leifsonia</taxon>
    </lineage>
</organism>
<name>A0A7G6YFW2_9MICO</name>
<keyword evidence="2" id="KW-0560">Oxidoreductase</keyword>
<dbReference type="PANTHER" id="PTHR48107:SF7">
    <property type="entry name" value="RE15974P"/>
    <property type="match status" value="1"/>
</dbReference>
<protein>
    <submittedName>
        <fullName evidence="3">SDR family oxidoreductase</fullName>
    </submittedName>
</protein>
<dbReference type="InterPro" id="IPR020904">
    <property type="entry name" value="Sc_DH/Rdtase_CS"/>
</dbReference>
<dbReference type="SUPFAM" id="SSF51735">
    <property type="entry name" value="NAD(P)-binding Rossmann-fold domains"/>
    <property type="match status" value="1"/>
</dbReference>
<accession>A0A7G6YFW2</accession>
<dbReference type="InterPro" id="IPR036291">
    <property type="entry name" value="NAD(P)-bd_dom_sf"/>
</dbReference>
<dbReference type="Pfam" id="PF13561">
    <property type="entry name" value="adh_short_C2"/>
    <property type="match status" value="1"/>
</dbReference>
<comment type="similarity">
    <text evidence="1">Belongs to the short-chain dehydrogenases/reductases (SDR) family.</text>
</comment>
<sequence length="263" mass="27671">MDNDARSSRPVVFITGASRPDNIGAAIARTLASLGWDVAFAFWDDYDASMPWGAPERGHDAFADELRAFGGRALPVAVDLSHPEAPARAIQRVRAGLGPIQALVASHAHSVDSGLLDTSVEAFDRHFAVNTRGTWLLIKAFAEQFEAPAEAGPALGRIVALTSDHTAHNLPYGASKGALDRIVIAAAVELAHLGITANLINPGPIDTGWMTPDLAEDLAAETALGRLGRPRDTADLVAFLLSASGGWINGQLLHSNGGFHLPV</sequence>
<proteinExistence type="inferred from homology"/>